<organism evidence="1 2">
    <name type="scientific">Kyrpidia spormannii</name>
    <dbReference type="NCBI Taxonomy" id="2055160"/>
    <lineage>
        <taxon>Bacteria</taxon>
        <taxon>Bacillati</taxon>
        <taxon>Bacillota</taxon>
        <taxon>Bacilli</taxon>
        <taxon>Bacillales</taxon>
        <taxon>Alicyclobacillaceae</taxon>
        <taxon>Kyrpidia</taxon>
    </lineage>
</organism>
<sequence>MAITKSVVSRHPLRHAFGLLIRIGLGVWLATGTAMIAYFGWRYTHQLLGIGRSSLPAYSPPQREKAKLWPVTPQPGTKIGDLEIPSLHICVPVVQGTDPDQLEQGAGHWMTSALPGQLGNVYIAGHRDTVFASLRGIKIGDTIVFHTLYGDFVYKVTSTTIVPETDVSVLHSSHSGQTMTLQTCYPFFYFGFAPDRYLVHAELIESPRPHSAALHPQTISGG</sequence>
<dbReference type="Proteomes" id="UP000501793">
    <property type="component" value="Chromosome"/>
</dbReference>
<accession>A0ACA8ZBC3</accession>
<reference evidence="1" key="1">
    <citation type="submission" date="2020-04" db="EMBL/GenBank/DDBJ databases">
        <authorList>
            <person name="Hogendoorn C."/>
        </authorList>
    </citation>
    <scope>NUCLEOTIDE SEQUENCE</scope>
    <source>
        <strain evidence="1">FAVT5</strain>
    </source>
</reference>
<evidence type="ECO:0000313" key="2">
    <source>
        <dbReference type="Proteomes" id="UP000501793"/>
    </source>
</evidence>
<dbReference type="EMBL" id="LR792684">
    <property type="protein sequence ID" value="CAB3393363.1"/>
    <property type="molecule type" value="Genomic_DNA"/>
</dbReference>
<keyword evidence="2" id="KW-1185">Reference proteome</keyword>
<proteinExistence type="predicted"/>
<protein>
    <submittedName>
        <fullName evidence="1">Sortase family protein</fullName>
    </submittedName>
</protein>
<name>A0ACA8ZBC3_9BACL</name>
<gene>
    <name evidence="1" type="ORF">FAVT5_2342</name>
</gene>
<evidence type="ECO:0000313" key="1">
    <source>
        <dbReference type="EMBL" id="CAB3393363.1"/>
    </source>
</evidence>